<feature type="compositionally biased region" description="Polar residues" evidence="1">
    <location>
        <begin position="1"/>
        <end position="12"/>
    </location>
</feature>
<feature type="region of interest" description="Disordered" evidence="1">
    <location>
        <begin position="1"/>
        <end position="87"/>
    </location>
</feature>
<gene>
    <name evidence="2" type="ORF">LR48_Vigan11g094000</name>
</gene>
<organism evidence="2 3">
    <name type="scientific">Phaseolus angularis</name>
    <name type="common">Azuki bean</name>
    <name type="synonym">Vigna angularis</name>
    <dbReference type="NCBI Taxonomy" id="3914"/>
    <lineage>
        <taxon>Eukaryota</taxon>
        <taxon>Viridiplantae</taxon>
        <taxon>Streptophyta</taxon>
        <taxon>Embryophyta</taxon>
        <taxon>Tracheophyta</taxon>
        <taxon>Spermatophyta</taxon>
        <taxon>Magnoliopsida</taxon>
        <taxon>eudicotyledons</taxon>
        <taxon>Gunneridae</taxon>
        <taxon>Pentapetalae</taxon>
        <taxon>rosids</taxon>
        <taxon>fabids</taxon>
        <taxon>Fabales</taxon>
        <taxon>Fabaceae</taxon>
        <taxon>Papilionoideae</taxon>
        <taxon>50 kb inversion clade</taxon>
        <taxon>NPAAA clade</taxon>
        <taxon>indigoferoid/millettioid clade</taxon>
        <taxon>Phaseoleae</taxon>
        <taxon>Vigna</taxon>
    </lineage>
</organism>
<evidence type="ECO:0000313" key="3">
    <source>
        <dbReference type="Proteomes" id="UP000053144"/>
    </source>
</evidence>
<proteinExistence type="predicted"/>
<feature type="compositionally biased region" description="Basic residues" evidence="1">
    <location>
        <begin position="55"/>
        <end position="70"/>
    </location>
</feature>
<sequence length="142" mass="16361">MQKRSSPANERSSLCGRQRADARSETLVQYARTRGRSPRISLRSSRVDARAYARTARRGRSTYGRTRGRSHKEEEARPANTLIGHSARQKRTLVQRRLLVDARPGRRGRSSRDQWTLAHARLFQMDCSNSREVNSTYEENTC</sequence>
<accession>A0A0L9VSR3</accession>
<dbReference type="EMBL" id="CM003381">
    <property type="protein sequence ID" value="KOM57907.1"/>
    <property type="molecule type" value="Genomic_DNA"/>
</dbReference>
<reference evidence="3" key="1">
    <citation type="journal article" date="2015" name="Proc. Natl. Acad. Sci. U.S.A.">
        <title>Genome sequencing of adzuki bean (Vigna angularis) provides insight into high starch and low fat accumulation and domestication.</title>
        <authorList>
            <person name="Yang K."/>
            <person name="Tian Z."/>
            <person name="Chen C."/>
            <person name="Luo L."/>
            <person name="Zhao B."/>
            <person name="Wang Z."/>
            <person name="Yu L."/>
            <person name="Li Y."/>
            <person name="Sun Y."/>
            <person name="Li W."/>
            <person name="Chen Y."/>
            <person name="Li Y."/>
            <person name="Zhang Y."/>
            <person name="Ai D."/>
            <person name="Zhao J."/>
            <person name="Shang C."/>
            <person name="Ma Y."/>
            <person name="Wu B."/>
            <person name="Wang M."/>
            <person name="Gao L."/>
            <person name="Sun D."/>
            <person name="Zhang P."/>
            <person name="Guo F."/>
            <person name="Wang W."/>
            <person name="Li Y."/>
            <person name="Wang J."/>
            <person name="Varshney R.K."/>
            <person name="Wang J."/>
            <person name="Ling H.Q."/>
            <person name="Wan P."/>
        </authorList>
    </citation>
    <scope>NUCLEOTIDE SEQUENCE</scope>
    <source>
        <strain evidence="3">cv. Jingnong 6</strain>
    </source>
</reference>
<name>A0A0L9VSR3_PHAAN</name>
<dbReference type="AlphaFoldDB" id="A0A0L9VSR3"/>
<evidence type="ECO:0000256" key="1">
    <source>
        <dbReference type="SAM" id="MobiDB-lite"/>
    </source>
</evidence>
<dbReference type="Gramene" id="KOM57907">
    <property type="protein sequence ID" value="KOM57907"/>
    <property type="gene ID" value="LR48_Vigan11g094000"/>
</dbReference>
<dbReference type="Proteomes" id="UP000053144">
    <property type="component" value="Chromosome 11"/>
</dbReference>
<evidence type="ECO:0000313" key="2">
    <source>
        <dbReference type="EMBL" id="KOM57907.1"/>
    </source>
</evidence>
<protein>
    <submittedName>
        <fullName evidence="2">Uncharacterized protein</fullName>
    </submittedName>
</protein>